<dbReference type="GO" id="GO:0008379">
    <property type="term" value="F:thioredoxin peroxidase activity"/>
    <property type="evidence" value="ECO:0007669"/>
    <property type="project" value="TreeGrafter"/>
</dbReference>
<dbReference type="PROSITE" id="PS51352">
    <property type="entry name" value="THIOREDOXIN_2"/>
    <property type="match status" value="1"/>
</dbReference>
<evidence type="ECO:0000256" key="11">
    <source>
        <dbReference type="ARBA" id="ARBA00042639"/>
    </source>
</evidence>
<comment type="similarity">
    <text evidence="10">Belongs to the peroxiredoxin family. BCP/PrxQ subfamily.</text>
</comment>
<evidence type="ECO:0000256" key="10">
    <source>
        <dbReference type="ARBA" id="ARBA00038489"/>
    </source>
</evidence>
<dbReference type="AlphaFoldDB" id="A0A1H7FSF2"/>
<dbReference type="OrthoDB" id="9812811at2"/>
<accession>A0A1H7FSF2</accession>
<evidence type="ECO:0000256" key="1">
    <source>
        <dbReference type="ARBA" id="ARBA00003330"/>
    </source>
</evidence>
<feature type="active site" description="Cysteine sulfenic acid (-SOH) intermediate; for peroxidase activity" evidence="13">
    <location>
        <position position="45"/>
    </location>
</feature>
<evidence type="ECO:0000256" key="6">
    <source>
        <dbReference type="ARBA" id="ARBA00023002"/>
    </source>
</evidence>
<gene>
    <name evidence="15" type="ORF">SAMN04515666_101125</name>
</gene>
<dbReference type="EMBL" id="FOAN01000001">
    <property type="protein sequence ID" value="SEK28147.1"/>
    <property type="molecule type" value="Genomic_DNA"/>
</dbReference>
<sequence>MALSEGIQAPDFTLPTDGGGSLTLSSLRGGKVVLYAYPEDNTTSCTNEALSFNALLDDFAAAGTTVIGISPDSVKSHDKFKQKYDLKLTLVSDEERKPIEAYGLWVEKQMYGRHYMGVERSTFLIDEAGKVVRVWAKVRVKGHAEAVLAAVREL</sequence>
<dbReference type="InterPro" id="IPR000866">
    <property type="entry name" value="AhpC/TSA"/>
</dbReference>
<dbReference type="PIRSF" id="PIRSF000239">
    <property type="entry name" value="AHPC"/>
    <property type="match status" value="1"/>
</dbReference>
<dbReference type="InterPro" id="IPR013766">
    <property type="entry name" value="Thioredoxin_domain"/>
</dbReference>
<dbReference type="Pfam" id="PF00578">
    <property type="entry name" value="AhpC-TSA"/>
    <property type="match status" value="1"/>
</dbReference>
<dbReference type="InterPro" id="IPR036249">
    <property type="entry name" value="Thioredoxin-like_sf"/>
</dbReference>
<dbReference type="EC" id="1.11.1.24" evidence="3"/>
<dbReference type="InterPro" id="IPR050924">
    <property type="entry name" value="Peroxiredoxin_BCP/PrxQ"/>
</dbReference>
<evidence type="ECO:0000313" key="15">
    <source>
        <dbReference type="EMBL" id="SEK28147.1"/>
    </source>
</evidence>
<organism evidence="15 16">
    <name type="scientific">Bosea lupini</name>
    <dbReference type="NCBI Taxonomy" id="1036779"/>
    <lineage>
        <taxon>Bacteria</taxon>
        <taxon>Pseudomonadati</taxon>
        <taxon>Pseudomonadota</taxon>
        <taxon>Alphaproteobacteria</taxon>
        <taxon>Hyphomicrobiales</taxon>
        <taxon>Boseaceae</taxon>
        <taxon>Bosea</taxon>
    </lineage>
</organism>
<comment type="subunit">
    <text evidence="2">Monomer.</text>
</comment>
<keyword evidence="7" id="KW-1015">Disulfide bond</keyword>
<dbReference type="FunFam" id="3.40.30.10:FF:000007">
    <property type="entry name" value="Thioredoxin-dependent thiol peroxidase"/>
    <property type="match status" value="1"/>
</dbReference>
<dbReference type="STRING" id="1036779.SAMN04515666_101125"/>
<feature type="domain" description="Thioredoxin" evidence="14">
    <location>
        <begin position="3"/>
        <end position="154"/>
    </location>
</feature>
<dbReference type="GO" id="GO:0034599">
    <property type="term" value="P:cellular response to oxidative stress"/>
    <property type="evidence" value="ECO:0007669"/>
    <property type="project" value="TreeGrafter"/>
</dbReference>
<dbReference type="Gene3D" id="3.40.30.10">
    <property type="entry name" value="Glutaredoxin"/>
    <property type="match status" value="1"/>
</dbReference>
<evidence type="ECO:0000256" key="2">
    <source>
        <dbReference type="ARBA" id="ARBA00011245"/>
    </source>
</evidence>
<proteinExistence type="inferred from homology"/>
<protein>
    <recommendedName>
        <fullName evidence="3">thioredoxin-dependent peroxiredoxin</fullName>
        <ecNumber evidence="3">1.11.1.24</ecNumber>
    </recommendedName>
    <alternativeName>
        <fullName evidence="9">Thioredoxin peroxidase</fullName>
    </alternativeName>
    <alternativeName>
        <fullName evidence="11">Thioredoxin-dependent peroxiredoxin Bcp</fullName>
    </alternativeName>
</protein>
<evidence type="ECO:0000256" key="9">
    <source>
        <dbReference type="ARBA" id="ARBA00032824"/>
    </source>
</evidence>
<comment type="function">
    <text evidence="1">Thiol-specific peroxidase that catalyzes the reduction of hydrogen peroxide and organic hydroperoxides to water and alcohols, respectively. Plays a role in cell protection against oxidative stress by detoxifying peroxides and as sensor of hydrogen peroxide-mediated signaling events.</text>
</comment>
<dbReference type="InterPro" id="IPR024706">
    <property type="entry name" value="Peroxiredoxin_AhpC-typ"/>
</dbReference>
<keyword evidence="6" id="KW-0560">Oxidoreductase</keyword>
<evidence type="ECO:0000313" key="16">
    <source>
        <dbReference type="Proteomes" id="UP000199664"/>
    </source>
</evidence>
<dbReference type="GO" id="GO:0005737">
    <property type="term" value="C:cytoplasm"/>
    <property type="evidence" value="ECO:0007669"/>
    <property type="project" value="TreeGrafter"/>
</dbReference>
<evidence type="ECO:0000256" key="7">
    <source>
        <dbReference type="ARBA" id="ARBA00023157"/>
    </source>
</evidence>
<dbReference type="Proteomes" id="UP000199664">
    <property type="component" value="Unassembled WGS sequence"/>
</dbReference>
<evidence type="ECO:0000256" key="12">
    <source>
        <dbReference type="ARBA" id="ARBA00049091"/>
    </source>
</evidence>
<reference evidence="16" key="1">
    <citation type="submission" date="2016-10" db="EMBL/GenBank/DDBJ databases">
        <authorList>
            <person name="Varghese N."/>
            <person name="Submissions S."/>
        </authorList>
    </citation>
    <scope>NUCLEOTIDE SEQUENCE [LARGE SCALE GENOMIC DNA]</scope>
    <source>
        <strain evidence="16">LMG 26383,CCUG 61248,R- 45681</strain>
    </source>
</reference>
<dbReference type="PANTHER" id="PTHR42801:SF4">
    <property type="entry name" value="AHPC_TSA FAMILY PROTEIN"/>
    <property type="match status" value="1"/>
</dbReference>
<evidence type="ECO:0000256" key="3">
    <source>
        <dbReference type="ARBA" id="ARBA00013017"/>
    </source>
</evidence>
<keyword evidence="8" id="KW-0676">Redox-active center</keyword>
<name>A0A1H7FSF2_9HYPH</name>
<evidence type="ECO:0000259" key="14">
    <source>
        <dbReference type="PROSITE" id="PS51352"/>
    </source>
</evidence>
<keyword evidence="4" id="KW-0575">Peroxidase</keyword>
<dbReference type="SUPFAM" id="SSF52833">
    <property type="entry name" value="Thioredoxin-like"/>
    <property type="match status" value="1"/>
</dbReference>
<dbReference type="RefSeq" id="WP_091828646.1">
    <property type="nucleotide sequence ID" value="NZ_FOAN01000001.1"/>
</dbReference>
<keyword evidence="16" id="KW-1185">Reference proteome</keyword>
<dbReference type="CDD" id="cd03017">
    <property type="entry name" value="PRX_BCP"/>
    <property type="match status" value="1"/>
</dbReference>
<comment type="catalytic activity">
    <reaction evidence="12">
        <text>a hydroperoxide + [thioredoxin]-dithiol = an alcohol + [thioredoxin]-disulfide + H2O</text>
        <dbReference type="Rhea" id="RHEA:62620"/>
        <dbReference type="Rhea" id="RHEA-COMP:10698"/>
        <dbReference type="Rhea" id="RHEA-COMP:10700"/>
        <dbReference type="ChEBI" id="CHEBI:15377"/>
        <dbReference type="ChEBI" id="CHEBI:29950"/>
        <dbReference type="ChEBI" id="CHEBI:30879"/>
        <dbReference type="ChEBI" id="CHEBI:35924"/>
        <dbReference type="ChEBI" id="CHEBI:50058"/>
        <dbReference type="EC" id="1.11.1.24"/>
    </reaction>
</comment>
<dbReference type="PANTHER" id="PTHR42801">
    <property type="entry name" value="THIOREDOXIN-DEPENDENT PEROXIDE REDUCTASE"/>
    <property type="match status" value="1"/>
</dbReference>
<keyword evidence="5" id="KW-0049">Antioxidant</keyword>
<evidence type="ECO:0000256" key="4">
    <source>
        <dbReference type="ARBA" id="ARBA00022559"/>
    </source>
</evidence>
<evidence type="ECO:0000256" key="5">
    <source>
        <dbReference type="ARBA" id="ARBA00022862"/>
    </source>
</evidence>
<evidence type="ECO:0000256" key="8">
    <source>
        <dbReference type="ARBA" id="ARBA00023284"/>
    </source>
</evidence>
<evidence type="ECO:0000256" key="13">
    <source>
        <dbReference type="PIRSR" id="PIRSR000239-1"/>
    </source>
</evidence>
<dbReference type="GO" id="GO:0045454">
    <property type="term" value="P:cell redox homeostasis"/>
    <property type="evidence" value="ECO:0007669"/>
    <property type="project" value="TreeGrafter"/>
</dbReference>